<keyword evidence="6" id="KW-1133">Transmembrane helix</keyword>
<dbReference type="CDD" id="cd07729">
    <property type="entry name" value="AHL_lactonase_MBL-fold"/>
    <property type="match status" value="1"/>
</dbReference>
<feature type="transmembrane region" description="Helical" evidence="6">
    <location>
        <begin position="890"/>
        <end position="912"/>
    </location>
</feature>
<dbReference type="Proteomes" id="UP000094056">
    <property type="component" value="Unassembled WGS sequence"/>
</dbReference>
<feature type="transmembrane region" description="Helical" evidence="6">
    <location>
        <begin position="189"/>
        <end position="210"/>
    </location>
</feature>
<keyword evidence="6" id="KW-0472">Membrane</keyword>
<name>A0A1E3X755_9BACT</name>
<feature type="transmembrane region" description="Helical" evidence="6">
    <location>
        <begin position="80"/>
        <end position="98"/>
    </location>
</feature>
<evidence type="ECO:0000256" key="6">
    <source>
        <dbReference type="SAM" id="Phobius"/>
    </source>
</evidence>
<dbReference type="GO" id="GO:0046872">
    <property type="term" value="F:metal ion binding"/>
    <property type="evidence" value="ECO:0007669"/>
    <property type="project" value="UniProtKB-KW"/>
</dbReference>
<feature type="transmembrane region" description="Helical" evidence="6">
    <location>
        <begin position="377"/>
        <end position="397"/>
    </location>
</feature>
<feature type="transmembrane region" description="Helical" evidence="6">
    <location>
        <begin position="924"/>
        <end position="943"/>
    </location>
</feature>
<evidence type="ECO:0000256" key="5">
    <source>
        <dbReference type="ARBA" id="ARBA00022833"/>
    </source>
</evidence>
<gene>
    <name evidence="8" type="primary">aiiA</name>
    <name evidence="8" type="ORF">SCARUB_03407</name>
</gene>
<dbReference type="SUPFAM" id="SSF103473">
    <property type="entry name" value="MFS general substrate transporter"/>
    <property type="match status" value="1"/>
</dbReference>
<evidence type="ECO:0000313" key="8">
    <source>
        <dbReference type="EMBL" id="ODS31476.1"/>
    </source>
</evidence>
<dbReference type="AlphaFoldDB" id="A0A1E3X755"/>
<evidence type="ECO:0000313" key="9">
    <source>
        <dbReference type="Proteomes" id="UP000094056"/>
    </source>
</evidence>
<dbReference type="InterPro" id="IPR036866">
    <property type="entry name" value="RibonucZ/Hydroxyglut_hydro"/>
</dbReference>
<feature type="transmembrane region" description="Helical" evidence="6">
    <location>
        <begin position="295"/>
        <end position="315"/>
    </location>
</feature>
<feature type="transmembrane region" description="Helical" evidence="6">
    <location>
        <begin position="822"/>
        <end position="843"/>
    </location>
</feature>
<proteinExistence type="inferred from homology"/>
<evidence type="ECO:0000256" key="2">
    <source>
        <dbReference type="ARBA" id="ARBA00007749"/>
    </source>
</evidence>
<keyword evidence="6" id="KW-0812">Transmembrane</keyword>
<dbReference type="GO" id="GO:0102007">
    <property type="term" value="F:acyl-L-homoserine-lactone lactonohydrolase activity"/>
    <property type="evidence" value="ECO:0007669"/>
    <property type="project" value="UniProtKB-EC"/>
</dbReference>
<reference evidence="8 9" key="1">
    <citation type="submission" date="2016-07" db="EMBL/GenBank/DDBJ databases">
        <title>Draft genome of Scalindua rubra, obtained from a brine-seawater interface in the Red Sea, sheds light on salt adaptation in anammox bacteria.</title>
        <authorList>
            <person name="Speth D.R."/>
            <person name="Lagkouvardos I."/>
            <person name="Wang Y."/>
            <person name="Qian P.-Y."/>
            <person name="Dutilh B.E."/>
            <person name="Jetten M.S."/>
        </authorList>
    </citation>
    <scope>NUCLEOTIDE SEQUENCE [LARGE SCALE GENOMIC DNA]</scope>
    <source>
        <strain evidence="8">BSI-1</strain>
    </source>
</reference>
<comment type="cofactor">
    <cofactor evidence="1">
        <name>Zn(2+)</name>
        <dbReference type="ChEBI" id="CHEBI:29105"/>
    </cofactor>
</comment>
<dbReference type="PANTHER" id="PTHR42978">
    <property type="entry name" value="QUORUM-QUENCHING LACTONASE YTNP-RELATED-RELATED"/>
    <property type="match status" value="1"/>
</dbReference>
<evidence type="ECO:0000256" key="4">
    <source>
        <dbReference type="ARBA" id="ARBA00022801"/>
    </source>
</evidence>
<dbReference type="InterPro" id="IPR029063">
    <property type="entry name" value="SAM-dependent_MTases_sf"/>
</dbReference>
<keyword evidence="5" id="KW-0862">Zinc</keyword>
<dbReference type="SMART" id="SM00849">
    <property type="entry name" value="Lactamase_B"/>
    <property type="match status" value="1"/>
</dbReference>
<dbReference type="EMBL" id="MAYW01000115">
    <property type="protein sequence ID" value="ODS31476.1"/>
    <property type="molecule type" value="Genomic_DNA"/>
</dbReference>
<feature type="transmembrane region" description="Helical" evidence="6">
    <location>
        <begin position="855"/>
        <end position="878"/>
    </location>
</feature>
<feature type="transmembrane region" description="Helical" evidence="6">
    <location>
        <begin position="979"/>
        <end position="999"/>
    </location>
</feature>
<feature type="transmembrane region" description="Helical" evidence="6">
    <location>
        <begin position="261"/>
        <end position="283"/>
    </location>
</feature>
<dbReference type="InterPro" id="IPR051013">
    <property type="entry name" value="MBL_superfamily_lactonases"/>
</dbReference>
<dbReference type="Pfam" id="PF00753">
    <property type="entry name" value="Lactamase_B"/>
    <property type="match status" value="1"/>
</dbReference>
<feature type="transmembrane region" description="Helical" evidence="6">
    <location>
        <begin position="765"/>
        <end position="787"/>
    </location>
</feature>
<evidence type="ECO:0000256" key="3">
    <source>
        <dbReference type="ARBA" id="ARBA00022723"/>
    </source>
</evidence>
<feature type="transmembrane region" description="Helical" evidence="6">
    <location>
        <begin position="955"/>
        <end position="972"/>
    </location>
</feature>
<comment type="similarity">
    <text evidence="2">Belongs to the metallo-beta-lactamase superfamily.</text>
</comment>
<dbReference type="CDD" id="cd02440">
    <property type="entry name" value="AdoMet_MTases"/>
    <property type="match status" value="1"/>
</dbReference>
<feature type="transmembrane region" description="Helical" evidence="6">
    <location>
        <begin position="7"/>
        <end position="24"/>
    </location>
</feature>
<feature type="transmembrane region" description="Helical" evidence="6">
    <location>
        <begin position="404"/>
        <end position="423"/>
    </location>
</feature>
<evidence type="ECO:0000259" key="7">
    <source>
        <dbReference type="SMART" id="SM00849"/>
    </source>
</evidence>
<feature type="transmembrane region" description="Helical" evidence="6">
    <location>
        <begin position="231"/>
        <end position="255"/>
    </location>
</feature>
<dbReference type="EC" id="3.1.1.81" evidence="8"/>
<feature type="transmembrane region" description="Helical" evidence="6">
    <location>
        <begin position="118"/>
        <end position="136"/>
    </location>
</feature>
<dbReference type="Gene3D" id="3.40.50.150">
    <property type="entry name" value="Vaccinia Virus protein VP39"/>
    <property type="match status" value="1"/>
</dbReference>
<feature type="domain" description="Metallo-beta-lactamase" evidence="7">
    <location>
        <begin position="1040"/>
        <end position="1242"/>
    </location>
</feature>
<feature type="transmembrane region" description="Helical" evidence="6">
    <location>
        <begin position="44"/>
        <end position="64"/>
    </location>
</feature>
<dbReference type="InterPro" id="IPR036259">
    <property type="entry name" value="MFS_trans_sf"/>
</dbReference>
<protein>
    <submittedName>
        <fullName evidence="8">N-acyl homoserine lactonase</fullName>
        <ecNumber evidence="8">3.1.1.81</ecNumber>
    </submittedName>
</protein>
<comment type="caution">
    <text evidence="8">The sequence shown here is derived from an EMBL/GenBank/DDBJ whole genome shotgun (WGS) entry which is preliminary data.</text>
</comment>
<dbReference type="PANTHER" id="PTHR42978:SF7">
    <property type="entry name" value="METALLO-HYDROLASE RV2300C-RELATED"/>
    <property type="match status" value="1"/>
</dbReference>
<organism evidence="8 9">
    <name type="scientific">Candidatus Scalindua rubra</name>
    <dbReference type="NCBI Taxonomy" id="1872076"/>
    <lineage>
        <taxon>Bacteria</taxon>
        <taxon>Pseudomonadati</taxon>
        <taxon>Planctomycetota</taxon>
        <taxon>Candidatus Brocadiia</taxon>
        <taxon>Candidatus Brocadiales</taxon>
        <taxon>Candidatus Scalinduaceae</taxon>
        <taxon>Candidatus Scalindua</taxon>
    </lineage>
</organism>
<feature type="transmembrane region" description="Helical" evidence="6">
    <location>
        <begin position="349"/>
        <end position="371"/>
    </location>
</feature>
<dbReference type="SUPFAM" id="SSF53335">
    <property type="entry name" value="S-adenosyl-L-methionine-dependent methyltransferases"/>
    <property type="match status" value="1"/>
</dbReference>
<dbReference type="Gene3D" id="3.60.15.10">
    <property type="entry name" value="Ribonuclease Z/Hydroxyacylglutathione hydrolase-like"/>
    <property type="match status" value="1"/>
</dbReference>
<accession>A0A1E3X755</accession>
<dbReference type="SUPFAM" id="SSF56281">
    <property type="entry name" value="Metallo-hydrolase/oxidoreductase"/>
    <property type="match status" value="1"/>
</dbReference>
<keyword evidence="4 8" id="KW-0378">Hydrolase</keyword>
<feature type="transmembrane region" description="Helical" evidence="6">
    <location>
        <begin position="794"/>
        <end position="816"/>
    </location>
</feature>
<keyword evidence="3" id="KW-0479">Metal-binding</keyword>
<dbReference type="InterPro" id="IPR001279">
    <property type="entry name" value="Metallo-B-lactamas"/>
</dbReference>
<evidence type="ECO:0000256" key="1">
    <source>
        <dbReference type="ARBA" id="ARBA00001947"/>
    </source>
</evidence>
<feature type="transmembrane region" description="Helical" evidence="6">
    <location>
        <begin position="148"/>
        <end position="169"/>
    </location>
</feature>
<feature type="transmembrane region" description="Helical" evidence="6">
    <location>
        <begin position="321"/>
        <end position="342"/>
    </location>
</feature>
<sequence length="1264" mass="141682">MIRICCYILVTFEALLGIAHVLWPEYQWGQGRHSYFHFGNSLTLASWLASMQLAGIAILALTVFHRERRQQNIESSQSTWVWLAGALLALFLSFAEITRIHQRFELLDYPNPDIYERFILFSLWLILLVLFGWFLLGKLREVPGFYKYGAGWLIAWGLNMVLSILSSSTNIAHGHFHISFTQILGLSNLFGATLLLIALGGYVFGVKNELLTNFNASKSSQVSFPGSQNRIFMLLGIGGTAFAIIFLQIILFRMLTIFSDYLTANLVISIALLGISIGGLIGWYTSHQAPLQTMIGASLLLPITILLVFGTTVSLMKTQLIASILLMLPFVCSSAVITIALVRTKSHLVYFIDLLGAAIGALLVSVALSNFREESSLLFLSTFTFLLSCCFIIYLPVSKTRNSLFAVMFAGFLGFLVVGTLNLQSDWLNIVRTKVLKRYPRAEVLFSNSSFVGRYDVIRRKPSHSSLATFENGRIIDNIRQRPTEQYQIDPRVPHTLIKDPVILILGLSGDGITKTSKALGKKVYGVEINPAIVSLQTNELVEFNGNSYENIEVAVMDGRGFLVQSDQKYDIITLMNAHTARGRTAGRAPSPEYLHTREAIESYLKHLTGRGVLIVEEPVSRPGRELPVWKLLVTMSQTLIDRGITQPAQHFFIFQWRTKRNNYIQILMKKNPLTNEEIINLRKWVKDVDDKGNIEARLGRRMGPIKTKTTILHSPDEYFSTNYSRILRREIDKDFLRSCNLYVTTDNRPFHFDVNPAHTNIKNAYVRTLLMSVILIPFLLSFLVHYRSKLRGVLPHVFVVILTGMGYLLIEIVLIQRYGIFLGYPILTFSTILGTLLVFSGLGSLWSGRIGRSGVYCSLAAIVVLLMLHLWCIPSFFPMGASLPLYWKVTFAILTLVPLAFFMGVPFPFILNSSKIQFTESAAGMLFAINGASSALAVPLAINISTSWGLKATFQIGLLIYILVWMLLISMHKRSMQILTNGFAVLAVGLLLACPWVSSKPVVDAEGDLYRVYGVSCGHSSYHEDKIILGGSSSKSTPFEWIFWVVQGNGRTMLVDTGFDDSRKGKRWDISNYVQPTKRLSQLGISPSEITDIILTHAHWDHIGGLSSYESAKIWIQEKEYLYAKSTLNPENIREKGMYWQDLKALISIENEGRLNLVHGKNEIAPGITIALDGSHTPGSQYVIVETLNGPVIIAGDVCYSYKNNRWHIPIGNSIDPQNNLSTIRKMHRQAASPFFILPGHDPLVMKWFPKVSEGIVQITSVP</sequence>